<organism evidence="1 2">
    <name type="scientific">Microthlaspi erraticum</name>
    <dbReference type="NCBI Taxonomy" id="1685480"/>
    <lineage>
        <taxon>Eukaryota</taxon>
        <taxon>Viridiplantae</taxon>
        <taxon>Streptophyta</taxon>
        <taxon>Embryophyta</taxon>
        <taxon>Tracheophyta</taxon>
        <taxon>Spermatophyta</taxon>
        <taxon>Magnoliopsida</taxon>
        <taxon>eudicotyledons</taxon>
        <taxon>Gunneridae</taxon>
        <taxon>Pentapetalae</taxon>
        <taxon>rosids</taxon>
        <taxon>malvids</taxon>
        <taxon>Brassicales</taxon>
        <taxon>Brassicaceae</taxon>
        <taxon>Coluteocarpeae</taxon>
        <taxon>Microthlaspi</taxon>
    </lineage>
</organism>
<dbReference type="Proteomes" id="UP000467841">
    <property type="component" value="Unassembled WGS sequence"/>
</dbReference>
<proteinExistence type="predicted"/>
<keyword evidence="2" id="KW-1185">Reference proteome</keyword>
<comment type="caution">
    <text evidence="1">The sequence shown here is derived from an EMBL/GenBank/DDBJ whole genome shotgun (WGS) entry which is preliminary data.</text>
</comment>
<sequence length="84" mass="9516">MAYSANIDILWRFSERLCLGRIEVMVTLCNVLEVMSDWFVDDEGSWFSTGQVDSGVWIVEFRTVEQFGALDRSDGLGTADTNRS</sequence>
<protein>
    <submittedName>
        <fullName evidence="1">Uncharacterized protein</fullName>
    </submittedName>
</protein>
<gene>
    <name evidence="1" type="ORF">MERR_LOCUS40128</name>
</gene>
<reference evidence="1" key="1">
    <citation type="submission" date="2020-01" db="EMBL/GenBank/DDBJ databases">
        <authorList>
            <person name="Mishra B."/>
        </authorList>
    </citation>
    <scope>NUCLEOTIDE SEQUENCE [LARGE SCALE GENOMIC DNA]</scope>
</reference>
<name>A0A6D2KUY5_9BRAS</name>
<dbReference type="EMBL" id="CACVBM020001514">
    <property type="protein sequence ID" value="CAA7052893.1"/>
    <property type="molecule type" value="Genomic_DNA"/>
</dbReference>
<evidence type="ECO:0000313" key="1">
    <source>
        <dbReference type="EMBL" id="CAA7052893.1"/>
    </source>
</evidence>
<dbReference type="AlphaFoldDB" id="A0A6D2KUY5"/>
<accession>A0A6D2KUY5</accession>
<evidence type="ECO:0000313" key="2">
    <source>
        <dbReference type="Proteomes" id="UP000467841"/>
    </source>
</evidence>